<dbReference type="OrthoDB" id="4837923at2759"/>
<keyword evidence="3" id="KW-1185">Reference proteome</keyword>
<accession>A0A484F999</accession>
<gene>
    <name evidence="2" type="ORF">Cob_v012271</name>
</gene>
<dbReference type="AlphaFoldDB" id="A0A484F999"/>
<organism evidence="2 3">
    <name type="scientific">Colletotrichum orbiculare (strain 104-T / ATCC 96160 / CBS 514.97 / LARS 414 / MAFF 240422)</name>
    <name type="common">Cucumber anthracnose fungus</name>
    <name type="synonym">Colletotrichum lagenarium</name>
    <dbReference type="NCBI Taxonomy" id="1213857"/>
    <lineage>
        <taxon>Eukaryota</taxon>
        <taxon>Fungi</taxon>
        <taxon>Dikarya</taxon>
        <taxon>Ascomycota</taxon>
        <taxon>Pezizomycotina</taxon>
        <taxon>Sordariomycetes</taxon>
        <taxon>Hypocreomycetidae</taxon>
        <taxon>Glomerellales</taxon>
        <taxon>Glomerellaceae</taxon>
        <taxon>Colletotrichum</taxon>
        <taxon>Colletotrichum orbiculare species complex</taxon>
    </lineage>
</organism>
<proteinExistence type="predicted"/>
<sequence>MKQHAENDSQDKSHERSDVNAPAAEDTTRTSHASPKSPDAAQLRGFSIGSQLVSQINKTKTKGSESTGEEINDLTDMTSFPPLKARHCTAEWQSSPAEPASERPCDDSMYHLGIDARSSAVLPMPHLTDSPTVSPECDTDPVRDDMFNYKLPPCSPKLERRASEAVVSGLLRPKYSALVSSSGHHSTAKHLKSSVFQSTDTSPTILTPAPSLASQAVSRKASDALLVARPAANDQGPEIGYISEPEPSAVYQAMNLVKPSKPGLHRRNASEDNT</sequence>
<dbReference type="EMBL" id="AMCV02000047">
    <property type="protein sequence ID" value="TDZ14840.1"/>
    <property type="molecule type" value="Genomic_DNA"/>
</dbReference>
<evidence type="ECO:0000313" key="2">
    <source>
        <dbReference type="EMBL" id="TDZ14840.1"/>
    </source>
</evidence>
<feature type="compositionally biased region" description="Basic and acidic residues" evidence="1">
    <location>
        <begin position="1"/>
        <end position="18"/>
    </location>
</feature>
<comment type="caution">
    <text evidence="2">The sequence shown here is derived from an EMBL/GenBank/DDBJ whole genome shotgun (WGS) entry which is preliminary data.</text>
</comment>
<feature type="compositionally biased region" description="Polar residues" evidence="1">
    <location>
        <begin position="48"/>
        <end position="58"/>
    </location>
</feature>
<evidence type="ECO:0000313" key="3">
    <source>
        <dbReference type="Proteomes" id="UP000014480"/>
    </source>
</evidence>
<feature type="region of interest" description="Disordered" evidence="1">
    <location>
        <begin position="122"/>
        <end position="141"/>
    </location>
</feature>
<reference evidence="3" key="1">
    <citation type="journal article" date="2013" name="New Phytol.">
        <title>Comparative genomic and transcriptomic analyses reveal the hemibiotrophic stage shift of Colletotrichum fungi.</title>
        <authorList>
            <person name="Gan P."/>
            <person name="Ikeda K."/>
            <person name="Irieda H."/>
            <person name="Narusaka M."/>
            <person name="O'Connell R.J."/>
            <person name="Narusaka Y."/>
            <person name="Takano Y."/>
            <person name="Kubo Y."/>
            <person name="Shirasu K."/>
        </authorList>
    </citation>
    <scope>NUCLEOTIDE SEQUENCE [LARGE SCALE GENOMIC DNA]</scope>
    <source>
        <strain evidence="3">104-T / ATCC 96160 / CBS 514.97 / LARS 414 / MAFF 240422</strain>
    </source>
</reference>
<feature type="region of interest" description="Disordered" evidence="1">
    <location>
        <begin position="1"/>
        <end position="80"/>
    </location>
</feature>
<name>A0A484F999_COLOR</name>
<protein>
    <submittedName>
        <fullName evidence="2">Uncharacterized protein</fullName>
    </submittedName>
</protein>
<dbReference type="Proteomes" id="UP000014480">
    <property type="component" value="Unassembled WGS sequence"/>
</dbReference>
<reference evidence="3" key="2">
    <citation type="journal article" date="2019" name="Mol. Plant Microbe Interact.">
        <title>Genome sequence resources for four phytopathogenic fungi from the Colletotrichum orbiculare species complex.</title>
        <authorList>
            <person name="Gan P."/>
            <person name="Tsushima A."/>
            <person name="Narusaka M."/>
            <person name="Narusaka Y."/>
            <person name="Takano Y."/>
            <person name="Kubo Y."/>
            <person name="Shirasu K."/>
        </authorList>
    </citation>
    <scope>GENOME REANNOTATION</scope>
    <source>
        <strain evidence="3">104-T / ATCC 96160 / CBS 514.97 / LARS 414 / MAFF 240422</strain>
    </source>
</reference>
<evidence type="ECO:0000256" key="1">
    <source>
        <dbReference type="SAM" id="MobiDB-lite"/>
    </source>
</evidence>